<keyword evidence="2" id="KW-1185">Reference proteome</keyword>
<dbReference type="Proteomes" id="UP000219452">
    <property type="component" value="Unassembled WGS sequence"/>
</dbReference>
<dbReference type="AlphaFoldDB" id="A0A286F961"/>
<proteinExistence type="predicted"/>
<evidence type="ECO:0000313" key="2">
    <source>
        <dbReference type="Proteomes" id="UP000219452"/>
    </source>
</evidence>
<organism evidence="1 2">
    <name type="scientific">Spirosoma fluviale</name>
    <dbReference type="NCBI Taxonomy" id="1597977"/>
    <lineage>
        <taxon>Bacteria</taxon>
        <taxon>Pseudomonadati</taxon>
        <taxon>Bacteroidota</taxon>
        <taxon>Cytophagia</taxon>
        <taxon>Cytophagales</taxon>
        <taxon>Cytophagaceae</taxon>
        <taxon>Spirosoma</taxon>
    </lineage>
</organism>
<evidence type="ECO:0000313" key="1">
    <source>
        <dbReference type="EMBL" id="SOD79750.1"/>
    </source>
</evidence>
<gene>
    <name evidence="1" type="ORF">SAMN06269250_1086</name>
</gene>
<reference evidence="2" key="1">
    <citation type="submission" date="2017-09" db="EMBL/GenBank/DDBJ databases">
        <authorList>
            <person name="Varghese N."/>
            <person name="Submissions S."/>
        </authorList>
    </citation>
    <scope>NUCLEOTIDE SEQUENCE [LARGE SCALE GENOMIC DNA]</scope>
    <source>
        <strain evidence="2">DSM 29961</strain>
    </source>
</reference>
<name>A0A286F961_9BACT</name>
<dbReference type="EMBL" id="OCNH01000001">
    <property type="protein sequence ID" value="SOD79750.1"/>
    <property type="molecule type" value="Genomic_DNA"/>
</dbReference>
<sequence length="38" mass="4401">MLAFSINQTGKPNKNVGILYICWVYVPEQMLLFSHCIE</sequence>
<accession>A0A286F961</accession>
<protein>
    <submittedName>
        <fullName evidence="1">Uncharacterized protein</fullName>
    </submittedName>
</protein>